<dbReference type="PANTHER" id="PTHR22904:SF533">
    <property type="entry name" value="HSP70-HSP90 ORGANIZING PROTEIN 3"/>
    <property type="match status" value="1"/>
</dbReference>
<keyword evidence="3" id="KW-0677">Repeat</keyword>
<dbReference type="SMART" id="SM00028">
    <property type="entry name" value="TPR"/>
    <property type="match status" value="9"/>
</dbReference>
<feature type="repeat" description="TPR" evidence="6">
    <location>
        <begin position="427"/>
        <end position="460"/>
    </location>
</feature>
<dbReference type="SUPFAM" id="SSF48452">
    <property type="entry name" value="TPR-like"/>
    <property type="match status" value="3"/>
</dbReference>
<feature type="compositionally biased region" description="Basic and acidic residues" evidence="7">
    <location>
        <begin position="221"/>
        <end position="231"/>
    </location>
</feature>
<feature type="repeat" description="TPR" evidence="6">
    <location>
        <begin position="393"/>
        <end position="426"/>
    </location>
</feature>
<feature type="repeat" description="TPR" evidence="6">
    <location>
        <begin position="2"/>
        <end position="35"/>
    </location>
</feature>
<comment type="subcellular location">
    <subcellularLocation>
        <location evidence="1">Cytoplasm</location>
    </subcellularLocation>
</comment>
<evidence type="ECO:0000259" key="8">
    <source>
        <dbReference type="SMART" id="SM00727"/>
    </source>
</evidence>
<feature type="region of interest" description="Disordered" evidence="7">
    <location>
        <begin position="202"/>
        <end position="262"/>
    </location>
</feature>
<feature type="compositionally biased region" description="Basic and acidic residues" evidence="7">
    <location>
        <begin position="244"/>
        <end position="262"/>
    </location>
</feature>
<accession>A0A1U8L5G3</accession>
<dbReference type="PaxDb" id="3635-A0A1U8L5G3"/>
<name>A0A1U8L5G3_GOSHI</name>
<dbReference type="Gene3D" id="1.25.40.10">
    <property type="entry name" value="Tetratricopeptide repeat domain"/>
    <property type="match status" value="3"/>
</dbReference>
<dbReference type="SMART" id="SM00727">
    <property type="entry name" value="STI1"/>
    <property type="match status" value="2"/>
</dbReference>
<evidence type="ECO:0000256" key="3">
    <source>
        <dbReference type="ARBA" id="ARBA00022737"/>
    </source>
</evidence>
<dbReference type="InterPro" id="IPR006636">
    <property type="entry name" value="STI1_HS-bd"/>
</dbReference>
<dbReference type="GO" id="GO:0005634">
    <property type="term" value="C:nucleus"/>
    <property type="evidence" value="ECO:0007669"/>
    <property type="project" value="UniProtKB-SubCell"/>
</dbReference>
<evidence type="ECO:0000313" key="10">
    <source>
        <dbReference type="RefSeq" id="XP_016709846.2"/>
    </source>
</evidence>
<keyword evidence="9" id="KW-1185">Reference proteome</keyword>
<keyword evidence="4 6" id="KW-0802">TPR repeat</keyword>
<dbReference type="Pfam" id="PF13414">
    <property type="entry name" value="TPR_11"/>
    <property type="match status" value="1"/>
</dbReference>
<dbReference type="PROSITE" id="PS50293">
    <property type="entry name" value="TPR_REGION"/>
    <property type="match status" value="1"/>
</dbReference>
<sequence>MADEAKAKGNAAFSSGDFNAAIKHFTDAINLSPTNHVLYSNRSAAYASLHQYESALSDAKKTVELKPDWSKGYSRLGAAHLGLHQYQDAVSAYKKGLEIDPNNEALKSGLADAQSAATASASRSRAASPPNLFGDAFQGPEMWAKLTADPTTRVFFQQPDFVKAMQEIQRNPSKLNEYLQDQRVMQALGVLLNVKFKAHGGGDDMEIPEADSPPAPSPSHPAKEEVKKPEPEPEPEPMEITEEEKEKKEKKEKALKEKEAGNAAYKKKDFETAIKHYTIAMELDDGDISYITNRAAVYLEMGKYEDCIKDCDKAVERGRELRSDYKMIARALTRKGTALVKMAKCSKDYEPAIETFQKALTEHRNPDTLKKLNDAEKAKKDLEQQEYFDPKIADEEREKGNECFKQQKYPEAVKHYTESLRRNPKDPKAYSNRAACYTKLGALPEGLKDAEKCIELDPTFSKGYTRKGAVQFFMKEYDKALETYQEGLKHDANNQELLDGVRRCVEQINKANRGDLSPEELKERQAKAMQDPEIQNILSDPVMRQVLIDFQENPKAAQEHMKNPMVMNKIQKLVSAGIVQMR</sequence>
<evidence type="ECO:0000256" key="1">
    <source>
        <dbReference type="ARBA" id="ARBA00004496"/>
    </source>
</evidence>
<dbReference type="GO" id="GO:0051879">
    <property type="term" value="F:Hsp90 protein binding"/>
    <property type="evidence" value="ECO:0000318"/>
    <property type="project" value="GO_Central"/>
</dbReference>
<feature type="repeat" description="TPR" evidence="6">
    <location>
        <begin position="461"/>
        <end position="494"/>
    </location>
</feature>
<dbReference type="Pfam" id="PF13181">
    <property type="entry name" value="TPR_8"/>
    <property type="match status" value="1"/>
</dbReference>
<dbReference type="InterPro" id="IPR011990">
    <property type="entry name" value="TPR-like_helical_dom_sf"/>
</dbReference>
<dbReference type="InterPro" id="IPR019734">
    <property type="entry name" value="TPR_rpt"/>
</dbReference>
<feature type="domain" description="STI1" evidence="8">
    <location>
        <begin position="531"/>
        <end position="570"/>
    </location>
</feature>
<feature type="repeat" description="TPR" evidence="6">
    <location>
        <begin position="70"/>
        <end position="103"/>
    </location>
</feature>
<reference evidence="10" key="2">
    <citation type="submission" date="2025-08" db="UniProtKB">
        <authorList>
            <consortium name="RefSeq"/>
        </authorList>
    </citation>
    <scope>IDENTIFICATION</scope>
</reference>
<evidence type="ECO:0000256" key="5">
    <source>
        <dbReference type="ARBA" id="ARBA00023186"/>
    </source>
</evidence>
<dbReference type="InterPro" id="IPR041243">
    <property type="entry name" value="STI1/HOP_DP"/>
</dbReference>
<reference evidence="9" key="1">
    <citation type="journal article" date="2020" name="Nat. Genet.">
        <title>Genomic diversifications of five Gossypium allopolyploid species and their impact on cotton improvement.</title>
        <authorList>
            <person name="Chen Z.J."/>
            <person name="Sreedasyam A."/>
            <person name="Ando A."/>
            <person name="Song Q."/>
            <person name="De Santiago L.M."/>
            <person name="Hulse-Kemp A.M."/>
            <person name="Ding M."/>
            <person name="Ye W."/>
            <person name="Kirkbride R.C."/>
            <person name="Jenkins J."/>
            <person name="Plott C."/>
            <person name="Lovell J."/>
            <person name="Lin Y.M."/>
            <person name="Vaughn R."/>
            <person name="Liu B."/>
            <person name="Simpson S."/>
            <person name="Scheffler B.E."/>
            <person name="Wen L."/>
            <person name="Saski C.A."/>
            <person name="Grover C.E."/>
            <person name="Hu G."/>
            <person name="Conover J.L."/>
            <person name="Carlson J.W."/>
            <person name="Shu S."/>
            <person name="Boston L.B."/>
            <person name="Williams M."/>
            <person name="Peterson D.G."/>
            <person name="McGee K."/>
            <person name="Jones D.C."/>
            <person name="Wendel J.F."/>
            <person name="Stelly D.M."/>
            <person name="Grimwood J."/>
            <person name="Schmutz J."/>
        </authorList>
    </citation>
    <scope>NUCLEOTIDE SEQUENCE [LARGE SCALE GENOMIC DNA]</scope>
    <source>
        <strain evidence="9">cv. TM-1</strain>
    </source>
</reference>
<feature type="domain" description="STI1" evidence="8">
    <location>
        <begin position="139"/>
        <end position="178"/>
    </location>
</feature>
<dbReference type="GO" id="GO:0005737">
    <property type="term" value="C:cytoplasm"/>
    <property type="evidence" value="ECO:0007669"/>
    <property type="project" value="UniProtKB-SubCell"/>
</dbReference>
<protein>
    <submittedName>
        <fullName evidence="10">Hsp70-Hsp90 organizing protein 3</fullName>
    </submittedName>
</protein>
<evidence type="ECO:0000256" key="7">
    <source>
        <dbReference type="SAM" id="MobiDB-lite"/>
    </source>
</evidence>
<dbReference type="RefSeq" id="XP_016709846.2">
    <property type="nucleotide sequence ID" value="XM_016854357.2"/>
</dbReference>
<evidence type="ECO:0000256" key="2">
    <source>
        <dbReference type="ARBA" id="ARBA00022490"/>
    </source>
</evidence>
<dbReference type="PANTHER" id="PTHR22904">
    <property type="entry name" value="TPR REPEAT CONTAINING PROTEIN"/>
    <property type="match status" value="1"/>
</dbReference>
<dbReference type="Pfam" id="PF00515">
    <property type="entry name" value="TPR_1"/>
    <property type="match status" value="1"/>
</dbReference>
<evidence type="ECO:0000313" key="9">
    <source>
        <dbReference type="Proteomes" id="UP000818029"/>
    </source>
</evidence>
<dbReference type="AlphaFoldDB" id="A0A1U8L5G3"/>
<proteinExistence type="predicted"/>
<evidence type="ECO:0000256" key="6">
    <source>
        <dbReference type="PROSITE-ProRule" id="PRU00339"/>
    </source>
</evidence>
<dbReference type="Pfam" id="PF17830">
    <property type="entry name" value="STI1-HOP_DP"/>
    <property type="match status" value="2"/>
</dbReference>
<dbReference type="PROSITE" id="PS50005">
    <property type="entry name" value="TPR"/>
    <property type="match status" value="6"/>
</dbReference>
<dbReference type="KEGG" id="ghi:107924079"/>
<keyword evidence="5" id="KW-0143">Chaperone</keyword>
<feature type="repeat" description="TPR" evidence="6">
    <location>
        <begin position="36"/>
        <end position="69"/>
    </location>
</feature>
<organism evidence="9 10">
    <name type="scientific">Gossypium hirsutum</name>
    <name type="common">Upland cotton</name>
    <name type="synonym">Gossypium mexicanum</name>
    <dbReference type="NCBI Taxonomy" id="3635"/>
    <lineage>
        <taxon>Eukaryota</taxon>
        <taxon>Viridiplantae</taxon>
        <taxon>Streptophyta</taxon>
        <taxon>Embryophyta</taxon>
        <taxon>Tracheophyta</taxon>
        <taxon>Spermatophyta</taxon>
        <taxon>Magnoliopsida</taxon>
        <taxon>eudicotyledons</taxon>
        <taxon>Gunneridae</taxon>
        <taxon>Pentapetalae</taxon>
        <taxon>rosids</taxon>
        <taxon>malvids</taxon>
        <taxon>Malvales</taxon>
        <taxon>Malvaceae</taxon>
        <taxon>Malvoideae</taxon>
        <taxon>Gossypium</taxon>
    </lineage>
</organism>
<keyword evidence="2" id="KW-0963">Cytoplasm</keyword>
<dbReference type="Gene3D" id="1.10.260.100">
    <property type="match status" value="2"/>
</dbReference>
<dbReference type="GeneID" id="107924079"/>
<feature type="compositionally biased region" description="Acidic residues" evidence="7">
    <location>
        <begin position="232"/>
        <end position="243"/>
    </location>
</feature>
<dbReference type="STRING" id="3635.A0A1U8L5G3"/>
<evidence type="ECO:0000256" key="4">
    <source>
        <dbReference type="ARBA" id="ARBA00022803"/>
    </source>
</evidence>
<dbReference type="SMR" id="A0A1U8L5G3"/>
<gene>
    <name evidence="10" type="primary">LOC107924079</name>
</gene>
<dbReference type="Proteomes" id="UP000818029">
    <property type="component" value="Chromosome A11"/>
</dbReference>